<proteinExistence type="predicted"/>
<accession>A0A3S5B7A8</accession>
<organism evidence="1 2">
    <name type="scientific">Protopolystoma xenopodis</name>
    <dbReference type="NCBI Taxonomy" id="117903"/>
    <lineage>
        <taxon>Eukaryota</taxon>
        <taxon>Metazoa</taxon>
        <taxon>Spiralia</taxon>
        <taxon>Lophotrochozoa</taxon>
        <taxon>Platyhelminthes</taxon>
        <taxon>Monogenea</taxon>
        <taxon>Polyopisthocotylea</taxon>
        <taxon>Polystomatidea</taxon>
        <taxon>Polystomatidae</taxon>
        <taxon>Protopolystoma</taxon>
    </lineage>
</organism>
<evidence type="ECO:0000313" key="2">
    <source>
        <dbReference type="Proteomes" id="UP000784294"/>
    </source>
</evidence>
<evidence type="ECO:0000313" key="1">
    <source>
        <dbReference type="EMBL" id="VEL42186.1"/>
    </source>
</evidence>
<comment type="caution">
    <text evidence="1">The sequence shown here is derived from an EMBL/GenBank/DDBJ whole genome shotgun (WGS) entry which is preliminary data.</text>
</comment>
<dbReference type="EMBL" id="CAAALY010273026">
    <property type="protein sequence ID" value="VEL42186.1"/>
    <property type="molecule type" value="Genomic_DNA"/>
</dbReference>
<dbReference type="AlphaFoldDB" id="A0A3S5B7A8"/>
<gene>
    <name evidence="1" type="ORF">PXEA_LOCUS35626</name>
</gene>
<sequence length="69" mass="8062">MKTLHTPRCRSQPPHSYAGNVDQSLPYCYAVALLSRKIRLLSTWFTYFTRPLPPNLRYWRRYSSSPASG</sequence>
<name>A0A3S5B7A8_9PLAT</name>
<reference evidence="1" key="1">
    <citation type="submission" date="2018-11" db="EMBL/GenBank/DDBJ databases">
        <authorList>
            <consortium name="Pathogen Informatics"/>
        </authorList>
    </citation>
    <scope>NUCLEOTIDE SEQUENCE</scope>
</reference>
<protein>
    <submittedName>
        <fullName evidence="1">Uncharacterized protein</fullName>
    </submittedName>
</protein>
<dbReference type="Proteomes" id="UP000784294">
    <property type="component" value="Unassembled WGS sequence"/>
</dbReference>
<keyword evidence="2" id="KW-1185">Reference proteome</keyword>